<sequence>MDGVGEYRNRLKRFYEVYNPSCLSSVDAILTTYRGREEDIFRVLVDKYGPEPTPQQNVERPLNVPEPNPKHSEDVIPRNNHSFFSIDHLEKTSDFPADSEYCVIQEGKWRPSPDMKDNNKSTEKNTSLSNESEKGDMNKLRERLIEFYRIHNKSMIPFVDELIDNYGGNEQKMFTDLRRQYNDSEKVETSASITSFDELNDVIKRLSHALEVKTRETLTLKKEKESLSKELSTTHRALDNFQEEEKFLRTKMQALEEQLQGKRVSVTLETKNNEIATLRSEKEDLTRKLASAKELLNDYQEREKQLELQLQNVMKQIHMNETLVSNGSLKINETQNEENSLHIQLLEAKKECKEVKSSYHGLKHRIRVLELEKQQILDELKSAEKRSSEISDLLLIEHRKNLSLLEEVAGLKLAVEKPSNETAFTSIVSEIEARFSQHYEAELQRYRKEMNEYYLYAEEQLRRRDTLIAEMNIDS</sequence>
<feature type="compositionally biased region" description="Basic and acidic residues" evidence="2">
    <location>
        <begin position="107"/>
        <end position="123"/>
    </location>
</feature>
<organism evidence="3 4">
    <name type="scientific">Trypanosoma theileri</name>
    <dbReference type="NCBI Taxonomy" id="67003"/>
    <lineage>
        <taxon>Eukaryota</taxon>
        <taxon>Discoba</taxon>
        <taxon>Euglenozoa</taxon>
        <taxon>Kinetoplastea</taxon>
        <taxon>Metakinetoplastina</taxon>
        <taxon>Trypanosomatida</taxon>
        <taxon>Trypanosomatidae</taxon>
        <taxon>Trypanosoma</taxon>
    </lineage>
</organism>
<evidence type="ECO:0000256" key="2">
    <source>
        <dbReference type="SAM" id="MobiDB-lite"/>
    </source>
</evidence>
<comment type="caution">
    <text evidence="3">The sequence shown here is derived from an EMBL/GenBank/DDBJ whole genome shotgun (WGS) entry which is preliminary data.</text>
</comment>
<name>A0A1X0NV97_9TRYP</name>
<dbReference type="Proteomes" id="UP000192257">
    <property type="component" value="Unassembled WGS sequence"/>
</dbReference>
<dbReference type="PANTHER" id="PTHR39666">
    <property type="entry name" value="RANBP2-TYPE DOMAIN-CONTAINING PROTEIN"/>
    <property type="match status" value="1"/>
</dbReference>
<dbReference type="EMBL" id="NBCO01000016">
    <property type="protein sequence ID" value="ORC88624.1"/>
    <property type="molecule type" value="Genomic_DNA"/>
</dbReference>
<dbReference type="OrthoDB" id="248320at2759"/>
<dbReference type="AlphaFoldDB" id="A0A1X0NV97"/>
<feature type="coiled-coil region" evidence="1">
    <location>
        <begin position="224"/>
        <end position="386"/>
    </location>
</feature>
<dbReference type="PANTHER" id="PTHR39666:SF1">
    <property type="entry name" value="NUCLEAR PORE COMPLEX NUP2_50_61 DOMAIN-CONTAINING PROTEIN"/>
    <property type="match status" value="1"/>
</dbReference>
<evidence type="ECO:0000313" key="3">
    <source>
        <dbReference type="EMBL" id="ORC88624.1"/>
    </source>
</evidence>
<accession>A0A1X0NV97</accession>
<keyword evidence="4" id="KW-1185">Reference proteome</keyword>
<keyword evidence="1" id="KW-0175">Coiled coil</keyword>
<feature type="region of interest" description="Disordered" evidence="2">
    <location>
        <begin position="106"/>
        <end position="136"/>
    </location>
</feature>
<dbReference type="GeneID" id="39985914"/>
<dbReference type="RefSeq" id="XP_028882690.1">
    <property type="nucleotide sequence ID" value="XM_029026134.1"/>
</dbReference>
<reference evidence="3 4" key="1">
    <citation type="submission" date="2017-03" db="EMBL/GenBank/DDBJ databases">
        <title>An alternative strategy for trypanosome survival in the mammalian bloodstream revealed through genome and transcriptome analysis of the ubiquitous bovine parasite Trypanosoma (Megatrypanum) theileri.</title>
        <authorList>
            <person name="Kelly S."/>
            <person name="Ivens A."/>
            <person name="Mott A."/>
            <person name="O'Neill E."/>
            <person name="Emms D."/>
            <person name="Macleod O."/>
            <person name="Voorheis P."/>
            <person name="Matthews J."/>
            <person name="Matthews K."/>
            <person name="Carrington M."/>
        </authorList>
    </citation>
    <scope>NUCLEOTIDE SEQUENCE [LARGE SCALE GENOMIC DNA]</scope>
    <source>
        <strain evidence="3">Edinburgh</strain>
    </source>
</reference>
<evidence type="ECO:0000313" key="4">
    <source>
        <dbReference type="Proteomes" id="UP000192257"/>
    </source>
</evidence>
<feature type="region of interest" description="Disordered" evidence="2">
    <location>
        <begin position="50"/>
        <end position="76"/>
    </location>
</feature>
<protein>
    <submittedName>
        <fullName evidence="3">Uncharacterized protein</fullName>
    </submittedName>
</protein>
<dbReference type="VEuPathDB" id="TriTrypDB:TM35_000162620"/>
<evidence type="ECO:0000256" key="1">
    <source>
        <dbReference type="SAM" id="Coils"/>
    </source>
</evidence>
<gene>
    <name evidence="3" type="ORF">TM35_000162620</name>
</gene>
<proteinExistence type="predicted"/>